<dbReference type="CDD" id="cd00063">
    <property type="entry name" value="FN3"/>
    <property type="match status" value="1"/>
</dbReference>
<dbReference type="Gene3D" id="3.40.50.200">
    <property type="entry name" value="Peptidase S8/S53 domain"/>
    <property type="match status" value="1"/>
</dbReference>
<dbReference type="CDD" id="cd00081">
    <property type="entry name" value="Hint"/>
    <property type="match status" value="1"/>
</dbReference>
<name>A0ABW4RJM6_9BACL</name>
<dbReference type="Pfam" id="PF00082">
    <property type="entry name" value="Peptidase_S8"/>
    <property type="match status" value="1"/>
</dbReference>
<dbReference type="Gene3D" id="2.170.16.10">
    <property type="entry name" value="Hedgehog/Intein (Hint) domain"/>
    <property type="match status" value="1"/>
</dbReference>
<evidence type="ECO:0000256" key="2">
    <source>
        <dbReference type="ARBA" id="ARBA00022670"/>
    </source>
</evidence>
<feature type="active site" description="Charge relay system" evidence="6">
    <location>
        <position position="226"/>
    </location>
</feature>
<dbReference type="PANTHER" id="PTHR43806">
    <property type="entry name" value="PEPTIDASE S8"/>
    <property type="match status" value="1"/>
</dbReference>
<dbReference type="RefSeq" id="WP_347324814.1">
    <property type="nucleotide sequence ID" value="NZ_JBCGUH010000004.1"/>
</dbReference>
<evidence type="ECO:0000256" key="4">
    <source>
        <dbReference type="ARBA" id="ARBA00022801"/>
    </source>
</evidence>
<feature type="domain" description="Fibronectin type-III" evidence="9">
    <location>
        <begin position="702"/>
        <end position="771"/>
    </location>
</feature>
<dbReference type="InterPro" id="IPR003587">
    <property type="entry name" value="Hint_dom_N"/>
</dbReference>
<protein>
    <submittedName>
        <fullName evidence="11">S8 family serine peptidase</fullName>
    </submittedName>
</protein>
<organism evidence="11 12">
    <name type="scientific">Paenibacillus wenxiniae</name>
    <dbReference type="NCBI Taxonomy" id="1636843"/>
    <lineage>
        <taxon>Bacteria</taxon>
        <taxon>Bacillati</taxon>
        <taxon>Bacillota</taxon>
        <taxon>Bacilli</taxon>
        <taxon>Bacillales</taxon>
        <taxon>Paenibacillaceae</taxon>
        <taxon>Paenibacillus</taxon>
    </lineage>
</organism>
<dbReference type="InterPro" id="IPR036116">
    <property type="entry name" value="FN3_sf"/>
</dbReference>
<keyword evidence="2 6" id="KW-0645">Protease</keyword>
<dbReference type="SUPFAM" id="SSF52743">
    <property type="entry name" value="Subtilisin-like"/>
    <property type="match status" value="1"/>
</dbReference>
<comment type="similarity">
    <text evidence="1 6">Belongs to the peptidase S8 family.</text>
</comment>
<feature type="region of interest" description="Disordered" evidence="7">
    <location>
        <begin position="30"/>
        <end position="65"/>
    </location>
</feature>
<keyword evidence="3" id="KW-0479">Metal-binding</keyword>
<feature type="active site" description="Charge relay system" evidence="6">
    <location>
        <position position="196"/>
    </location>
</feature>
<dbReference type="CDD" id="cd07477">
    <property type="entry name" value="Peptidases_S8_Subtilisin_subset"/>
    <property type="match status" value="1"/>
</dbReference>
<feature type="active site" description="Charge relay system" evidence="6">
    <location>
        <position position="381"/>
    </location>
</feature>
<dbReference type="InterPro" id="IPR030934">
    <property type="entry name" value="Intein_C"/>
</dbReference>
<dbReference type="NCBIfam" id="TIGR01443">
    <property type="entry name" value="intein_Cterm"/>
    <property type="match status" value="1"/>
</dbReference>
<dbReference type="InterPro" id="IPR034202">
    <property type="entry name" value="Subtilisin_Carlsberg-like"/>
</dbReference>
<dbReference type="PROSITE" id="PS50817">
    <property type="entry name" value="INTEIN_N_TER"/>
    <property type="match status" value="1"/>
</dbReference>
<dbReference type="PROSITE" id="PS00136">
    <property type="entry name" value="SUBTILASE_ASP"/>
    <property type="match status" value="1"/>
</dbReference>
<dbReference type="Proteomes" id="UP001597233">
    <property type="component" value="Unassembled WGS sequence"/>
</dbReference>
<feature type="signal peptide" evidence="8">
    <location>
        <begin position="1"/>
        <end position="24"/>
    </location>
</feature>
<dbReference type="SUPFAM" id="SSF51294">
    <property type="entry name" value="Hedgehog/intein (Hint) domain"/>
    <property type="match status" value="1"/>
</dbReference>
<evidence type="ECO:0000256" key="1">
    <source>
        <dbReference type="ARBA" id="ARBA00011073"/>
    </source>
</evidence>
<evidence type="ECO:0000313" key="12">
    <source>
        <dbReference type="Proteomes" id="UP001597233"/>
    </source>
</evidence>
<dbReference type="InterPro" id="IPR036844">
    <property type="entry name" value="Hint_dom_sf"/>
</dbReference>
<evidence type="ECO:0000256" key="6">
    <source>
        <dbReference type="PROSITE-ProRule" id="PRU01240"/>
    </source>
</evidence>
<evidence type="ECO:0000313" key="11">
    <source>
        <dbReference type="EMBL" id="MFD1885874.1"/>
    </source>
</evidence>
<dbReference type="PRINTS" id="PR00723">
    <property type="entry name" value="SUBTILISIN"/>
</dbReference>
<evidence type="ECO:0000259" key="10">
    <source>
        <dbReference type="SMART" id="SM00306"/>
    </source>
</evidence>
<dbReference type="InterPro" id="IPR006141">
    <property type="entry name" value="Intein_N"/>
</dbReference>
<dbReference type="InterPro" id="IPR013783">
    <property type="entry name" value="Ig-like_fold"/>
</dbReference>
<feature type="chain" id="PRO_5045576135" evidence="8">
    <location>
        <begin position="25"/>
        <end position="1811"/>
    </location>
</feature>
<dbReference type="SMART" id="SM00060">
    <property type="entry name" value="FN3"/>
    <property type="match status" value="1"/>
</dbReference>
<dbReference type="Pfam" id="PF07591">
    <property type="entry name" value="PT-HINT"/>
    <property type="match status" value="1"/>
</dbReference>
<dbReference type="InterPro" id="IPR050131">
    <property type="entry name" value="Peptidase_S8_subtilisin-like"/>
</dbReference>
<feature type="domain" description="Hint" evidence="10">
    <location>
        <begin position="1567"/>
        <end position="1661"/>
    </location>
</feature>
<dbReference type="PANTHER" id="PTHR43806:SF11">
    <property type="entry name" value="CEREVISIN-RELATED"/>
    <property type="match status" value="1"/>
</dbReference>
<dbReference type="Gene3D" id="2.60.120.380">
    <property type="match status" value="1"/>
</dbReference>
<feature type="compositionally biased region" description="Polar residues" evidence="7">
    <location>
        <begin position="56"/>
        <end position="65"/>
    </location>
</feature>
<proteinExistence type="inferred from homology"/>
<gene>
    <name evidence="11" type="ORF">ACFSC9_10080</name>
</gene>
<dbReference type="InterPro" id="IPR003961">
    <property type="entry name" value="FN3_dom"/>
</dbReference>
<comment type="caution">
    <text evidence="11">The sequence shown here is derived from an EMBL/GenBank/DDBJ whole genome shotgun (WGS) entry which is preliminary data.</text>
</comment>
<dbReference type="EMBL" id="JBHUEH010000014">
    <property type="protein sequence ID" value="MFD1885874.1"/>
    <property type="molecule type" value="Genomic_DNA"/>
</dbReference>
<dbReference type="InterPro" id="IPR023827">
    <property type="entry name" value="Peptidase_S8_Asp-AS"/>
</dbReference>
<dbReference type="InterPro" id="IPR015500">
    <property type="entry name" value="Peptidase_S8_subtilisin-rel"/>
</dbReference>
<dbReference type="SUPFAM" id="SSF89260">
    <property type="entry name" value="Collagen-binding domain"/>
    <property type="match status" value="1"/>
</dbReference>
<dbReference type="SUPFAM" id="SSF49265">
    <property type="entry name" value="Fibronectin type III"/>
    <property type="match status" value="1"/>
</dbReference>
<evidence type="ECO:0000256" key="5">
    <source>
        <dbReference type="ARBA" id="ARBA00022825"/>
    </source>
</evidence>
<dbReference type="SMART" id="SM00306">
    <property type="entry name" value="HintN"/>
    <property type="match status" value="1"/>
</dbReference>
<evidence type="ECO:0000259" key="9">
    <source>
        <dbReference type="SMART" id="SM00060"/>
    </source>
</evidence>
<keyword evidence="4 6" id="KW-0378">Hydrolase</keyword>
<keyword evidence="5 6" id="KW-0720">Serine protease</keyword>
<dbReference type="Gene3D" id="2.60.40.10">
    <property type="entry name" value="Immunoglobulins"/>
    <property type="match status" value="1"/>
</dbReference>
<evidence type="ECO:0000256" key="7">
    <source>
        <dbReference type="SAM" id="MobiDB-lite"/>
    </source>
</evidence>
<sequence>MKRILGLLFSLLLLLQTIDPSAYAAAEEVTSTIAEDSSTSTNTIIDSKTDRKDTNDSQQSASNIDNTTVNQDAYMELPFPVLPPEEEQKYIVRLNESNKQNFSKQSTPTELEDAVKLPLVDLYAAELTPSDVNDLIREGTVESVELDQPIELAASKVEEKDLQNQAQSIPWGLYSIGANLVKKISKGKQVKVAVLDTGISSHSDLNIKGGISFVDGESDYSDRQGHGTHMAGTISAVDDTYGIIGVAPDVDLYAVKVINAEGKGYTSSVIQAIDWAIDQHINIINISFTSVEYSEALEKAIQTAREKGILIFAAAGNSGNGSDNVRYPAKYPGVIGVGAVNTAHMRATFSATGEGVDLVAPGTNVLSTLNHNKYGVLSGTSSATAFASGAAALLWEHHPDWTADQVVEQLYQTATSLGESRQYGKGLINVAKALGIVDGSIAPLTDGEDPSLITMPIEEVVAPPKEGELELAAYAHTGNGQTITAGQAATVSLKLQGGSNGENVHPRITITVAPKDDPSNVLTQYTKVVQDPDLDVDIPFTWQTRSDTAPGTYIIKYAYRAFADGKYDDKFTINVLPASGGVQDTYEPNNTFFTAKVVQEGESYVSYIPTEDDVDYYKFTATATRQATIQLHSSRSAAYTITAYSGSQNTITSTQATSGNSGDIKLSVESGETYYLKIVGTDGYFGADAYTLSIDGYGAAPLASPTNLITVPGYTTIKLTWDMMPEATSYIVQVNGSTVATTEDNVFKVQGLNSLTPYTLGVAAVYPTGNSKFATTKDTTLISELIINVPQDSKLAAGAEQLFMFKPATTGIYHFYTGAYLNRGGQSFTDLKIFEDSAQSKLVAEGQDATGTSFSEIKTPLIGGKVYYVRLSGFDHLPMEARITAKVISSDIPYIALNDPKDIDESKNNSTVYIFVPGATASYKLLTSYYGGQSGAANNTHLQVYSDASLKQLVAKGEADDSSTTGFSKLDLSLDRGVPYYVKVSAYDKVYARLLVTTGPVNYAALQSRQLQDVSVKADQEAYFSFTPVQTGKYRFFTTSPGGTSRSVDPSIRLYNDSILTDLFGLNDDVEGKGKYYGSLNSKLETELQAGKTYYLAVANEAAGKPMNINVQVEDAFQSDKNTAQRLDWDDLYSQDAWGQPFHTSSLYDVDFYRVSLSSKKQININIFGGMGDIETKSGRIYGYFNTNGDSVFEVPAGEYYLRVDNTLAGAPRNNSVTNFVAYDYDLSMYINEFSIADIDENDPNIEEGFITAREDQEGDDSLFDLTPYKDGTRRKAKVFTFKNPKSKQYDTIAYEIYPVQFSGDMYRNYILYQQKSKNNANKEKVPLYWDGSVQAHLREYLAWVYNGRSYAKNGIYEVYIYPLIEGRYSKHKQMKTIKISNSVAFGTGSGRHYAAPPATLDGTSNSVLVTAGLADSCSACKAYFNKYVLTVADYKVEYYHDNYMKWFKENYGRTSLESFFDGMDKVIVPNPDATLSEEVHAILSAGEVIPIISVVAGGGNSILYLSEGEYTEASLSAAGMIPFVGTIKVSYRAVKVTGEVYTATKELKMIGLAKAEEVAKYAKKTCNCFVAGTQIQIENGEKPIEAIQIGDRVLSKNAETGQLDYKAVTALYRNEKDTTYKLHVGQQIVETTDNHPFWVEGKGWITAIDLKVGDQLKQSNGNILAIEQIEIVHHEHKVKVYNFTVADDHTYFVSDLGIWVHNIDCAFVDNQLFETSIISSSGIKIESAATVKIEGTTLILKDILIYPVGYSGNEAKNLVGTKELKKWSIHVAKMAKEQGFEKMEIKGFRAENSSSANPGKIIDITINLKR</sequence>
<dbReference type="CDD" id="cd20745">
    <property type="entry name" value="FIX_RhsA_AHH_HNH-like"/>
    <property type="match status" value="1"/>
</dbReference>
<dbReference type="InterPro" id="IPR036852">
    <property type="entry name" value="Peptidase_S8/S53_dom_sf"/>
</dbReference>
<reference evidence="12" key="1">
    <citation type="journal article" date="2019" name="Int. J. Syst. Evol. Microbiol.">
        <title>The Global Catalogue of Microorganisms (GCM) 10K type strain sequencing project: providing services to taxonomists for standard genome sequencing and annotation.</title>
        <authorList>
            <consortium name="The Broad Institute Genomics Platform"/>
            <consortium name="The Broad Institute Genome Sequencing Center for Infectious Disease"/>
            <person name="Wu L."/>
            <person name="Ma J."/>
        </authorList>
    </citation>
    <scope>NUCLEOTIDE SEQUENCE [LARGE SCALE GENOMIC DNA]</scope>
    <source>
        <strain evidence="12">CCUG 54950</strain>
    </source>
</reference>
<keyword evidence="8" id="KW-0732">Signal</keyword>
<accession>A0ABW4RJM6</accession>
<evidence type="ECO:0000256" key="8">
    <source>
        <dbReference type="SAM" id="SignalP"/>
    </source>
</evidence>
<evidence type="ECO:0000256" key="3">
    <source>
        <dbReference type="ARBA" id="ARBA00022723"/>
    </source>
</evidence>
<dbReference type="PROSITE" id="PS51892">
    <property type="entry name" value="SUBTILASE"/>
    <property type="match status" value="1"/>
</dbReference>
<feature type="compositionally biased region" description="Low complexity" evidence="7">
    <location>
        <begin position="36"/>
        <end position="46"/>
    </location>
</feature>
<dbReference type="InterPro" id="IPR000209">
    <property type="entry name" value="Peptidase_S8/S53_dom"/>
</dbReference>
<keyword evidence="12" id="KW-1185">Reference proteome</keyword>